<feature type="chain" id="PRO_5008143409" evidence="1">
    <location>
        <begin position="17"/>
        <end position="67"/>
    </location>
</feature>
<evidence type="ECO:0000313" key="3">
    <source>
        <dbReference type="Proteomes" id="UP000076407"/>
    </source>
</evidence>
<name>A0A182XST5_ANOQN</name>
<accession>A0A182XST5</accession>
<dbReference type="AlphaFoldDB" id="A0A182XST5"/>
<evidence type="ECO:0000256" key="1">
    <source>
        <dbReference type="SAM" id="SignalP"/>
    </source>
</evidence>
<protein>
    <submittedName>
        <fullName evidence="2">Uncharacterized protein</fullName>
    </submittedName>
</protein>
<dbReference type="VEuPathDB" id="VectorBase:AQUA014891"/>
<sequence>MKTVIILFGLLVAANAIPLQSHDRVFREEIVLLRKPFHIPSSLRIWLPHTIKSIRRSFNRPALRQDS</sequence>
<reference evidence="2" key="1">
    <citation type="submission" date="2020-05" db="UniProtKB">
        <authorList>
            <consortium name="EnsemblMetazoa"/>
        </authorList>
    </citation>
    <scope>IDENTIFICATION</scope>
    <source>
        <strain evidence="2">SANGQUA</strain>
    </source>
</reference>
<keyword evidence="3" id="KW-1185">Reference proteome</keyword>
<dbReference type="EnsemblMetazoa" id="AQUA014891-RA">
    <property type="protein sequence ID" value="AQUA014891-PA"/>
    <property type="gene ID" value="AQUA014891"/>
</dbReference>
<evidence type="ECO:0000313" key="2">
    <source>
        <dbReference type="EnsemblMetazoa" id="AQUA014891-PA"/>
    </source>
</evidence>
<feature type="signal peptide" evidence="1">
    <location>
        <begin position="1"/>
        <end position="16"/>
    </location>
</feature>
<dbReference type="Proteomes" id="UP000076407">
    <property type="component" value="Unassembled WGS sequence"/>
</dbReference>
<proteinExistence type="predicted"/>
<organism evidence="2 3">
    <name type="scientific">Anopheles quadriannulatus</name>
    <name type="common">Mosquito</name>
    <dbReference type="NCBI Taxonomy" id="34691"/>
    <lineage>
        <taxon>Eukaryota</taxon>
        <taxon>Metazoa</taxon>
        <taxon>Ecdysozoa</taxon>
        <taxon>Arthropoda</taxon>
        <taxon>Hexapoda</taxon>
        <taxon>Insecta</taxon>
        <taxon>Pterygota</taxon>
        <taxon>Neoptera</taxon>
        <taxon>Endopterygota</taxon>
        <taxon>Diptera</taxon>
        <taxon>Nematocera</taxon>
        <taxon>Culicoidea</taxon>
        <taxon>Culicidae</taxon>
        <taxon>Anophelinae</taxon>
        <taxon>Anopheles</taxon>
    </lineage>
</organism>
<keyword evidence="1" id="KW-0732">Signal</keyword>